<evidence type="ECO:0000313" key="1">
    <source>
        <dbReference type="EMBL" id="CAK9026724.1"/>
    </source>
</evidence>
<comment type="caution">
    <text evidence="1">The sequence shown here is derived from an EMBL/GenBank/DDBJ whole genome shotgun (WGS) entry which is preliminary data.</text>
</comment>
<sequence>MALPRMLGTFLAPYDVLDIFPGSVRIDVCFHVDRSPAELALLLAILQKPHVEADHFHHAGPGARMDVSIRFPSSDLASLDKVHRWRSIYVQDGNDATVCEKTSRVRAMADG</sequence>
<proteinExistence type="predicted"/>
<keyword evidence="2" id="KW-1185">Reference proteome</keyword>
<reference evidence="1 2" key="1">
    <citation type="submission" date="2024-02" db="EMBL/GenBank/DDBJ databases">
        <authorList>
            <person name="Chen Y."/>
            <person name="Shah S."/>
            <person name="Dougan E. K."/>
            <person name="Thang M."/>
            <person name="Chan C."/>
        </authorList>
    </citation>
    <scope>NUCLEOTIDE SEQUENCE [LARGE SCALE GENOMIC DNA]</scope>
</reference>
<evidence type="ECO:0000313" key="2">
    <source>
        <dbReference type="Proteomes" id="UP001642484"/>
    </source>
</evidence>
<feature type="non-terminal residue" evidence="1">
    <location>
        <position position="111"/>
    </location>
</feature>
<accession>A0ABP0KL74</accession>
<organism evidence="1 2">
    <name type="scientific">Durusdinium trenchii</name>
    <dbReference type="NCBI Taxonomy" id="1381693"/>
    <lineage>
        <taxon>Eukaryota</taxon>
        <taxon>Sar</taxon>
        <taxon>Alveolata</taxon>
        <taxon>Dinophyceae</taxon>
        <taxon>Suessiales</taxon>
        <taxon>Symbiodiniaceae</taxon>
        <taxon>Durusdinium</taxon>
    </lineage>
</organism>
<name>A0ABP0KL74_9DINO</name>
<dbReference type="EMBL" id="CAXAMN010008857">
    <property type="protein sequence ID" value="CAK9026724.1"/>
    <property type="molecule type" value="Genomic_DNA"/>
</dbReference>
<dbReference type="Proteomes" id="UP001642484">
    <property type="component" value="Unassembled WGS sequence"/>
</dbReference>
<protein>
    <submittedName>
        <fullName evidence="1">Uncharacterized protein</fullName>
    </submittedName>
</protein>
<gene>
    <name evidence="1" type="ORF">CCMP2556_LOCUS16489</name>
</gene>